<feature type="domain" description="FAD-binding" evidence="6">
    <location>
        <begin position="4"/>
        <end position="343"/>
    </location>
</feature>
<accession>A0A9Q9IEW0</accession>
<keyword evidence="8" id="KW-1185">Reference proteome</keyword>
<dbReference type="SUPFAM" id="SSF54373">
    <property type="entry name" value="FAD-linked reductases, C-terminal domain"/>
    <property type="match status" value="1"/>
</dbReference>
<keyword evidence="4" id="KW-0560">Oxidoreductase</keyword>
<evidence type="ECO:0000256" key="1">
    <source>
        <dbReference type="ARBA" id="ARBA00001974"/>
    </source>
</evidence>
<evidence type="ECO:0000256" key="5">
    <source>
        <dbReference type="ARBA" id="ARBA00023033"/>
    </source>
</evidence>
<sequence>MTSRVVVIGAGIGGLTAAIALRAAGHEVEVYDQATTFGAIGAGVSLGANGTRLMDRLGLGPALREVGSDLHRIQFHEWRTGELFYEHPMGDWYTDRFGAPFLGLHRADLQQVLLDAFRAGGGEVRLGRRCVAIDETPARVDVTFADGSTAHADVLIGADGVRSTVRQHVAGPDEAVFAGMSCFRGLVPVDRVPGGDRMGLTFFLGPVSHLVVYPVRCGELINFVAYTRDAAWTDESWSAKGDASQAVAAFEGFNDTVLAMLGAVEDTGRWALFDREPLRQWSTGRVTLLGDAAHPMLPHAGQGSNQAVEDVAVLAHFLGQPDLTVADALAAYETVRKPRARQLQLGSRGNAKCFQVPDGPEAQARNERLANLPDMVSWIHSYDVHAELRAAAPA</sequence>
<keyword evidence="5 7" id="KW-0503">Monooxygenase</keyword>
<gene>
    <name evidence="7" type="ORF">Daura_41515</name>
</gene>
<dbReference type="InterPro" id="IPR050493">
    <property type="entry name" value="FAD-dep_Monooxygenase_BioMet"/>
</dbReference>
<evidence type="ECO:0000313" key="7">
    <source>
        <dbReference type="EMBL" id="UWZ53015.1"/>
    </source>
</evidence>
<keyword evidence="3" id="KW-0274">FAD</keyword>
<dbReference type="Pfam" id="PF01494">
    <property type="entry name" value="FAD_binding_3"/>
    <property type="match status" value="1"/>
</dbReference>
<dbReference type="SUPFAM" id="SSF51905">
    <property type="entry name" value="FAD/NAD(P)-binding domain"/>
    <property type="match status" value="1"/>
</dbReference>
<dbReference type="PANTHER" id="PTHR13789:SF318">
    <property type="entry name" value="GERANYLGERANYL DIPHOSPHATE REDUCTASE"/>
    <property type="match status" value="1"/>
</dbReference>
<dbReference type="PANTHER" id="PTHR13789">
    <property type="entry name" value="MONOOXYGENASE"/>
    <property type="match status" value="1"/>
</dbReference>
<evidence type="ECO:0000259" key="6">
    <source>
        <dbReference type="Pfam" id="PF01494"/>
    </source>
</evidence>
<evidence type="ECO:0000313" key="8">
    <source>
        <dbReference type="Proteomes" id="UP001058003"/>
    </source>
</evidence>
<dbReference type="PRINTS" id="PR00420">
    <property type="entry name" value="RNGMNOXGNASE"/>
</dbReference>
<dbReference type="Proteomes" id="UP001058003">
    <property type="component" value="Chromosome"/>
</dbReference>
<reference evidence="7" key="1">
    <citation type="submission" date="2021-04" db="EMBL/GenBank/DDBJ databases">
        <title>Dactylosporangium aurantiacum NRRL B-8018 full assembly.</title>
        <authorList>
            <person name="Hartkoorn R.C."/>
            <person name="Beaudoing E."/>
            <person name="Hot D."/>
        </authorList>
    </citation>
    <scope>NUCLEOTIDE SEQUENCE</scope>
    <source>
        <strain evidence="7">NRRL B-8018</strain>
    </source>
</reference>
<dbReference type="OrthoDB" id="9782160at2"/>
<keyword evidence="2" id="KW-0285">Flavoprotein</keyword>
<dbReference type="InterPro" id="IPR002938">
    <property type="entry name" value="FAD-bd"/>
</dbReference>
<organism evidence="7 8">
    <name type="scientific">Dactylosporangium aurantiacum</name>
    <dbReference type="NCBI Taxonomy" id="35754"/>
    <lineage>
        <taxon>Bacteria</taxon>
        <taxon>Bacillati</taxon>
        <taxon>Actinomycetota</taxon>
        <taxon>Actinomycetes</taxon>
        <taxon>Micromonosporales</taxon>
        <taxon>Micromonosporaceae</taxon>
        <taxon>Dactylosporangium</taxon>
    </lineage>
</organism>
<name>A0A9Q9IEW0_9ACTN</name>
<evidence type="ECO:0000256" key="3">
    <source>
        <dbReference type="ARBA" id="ARBA00022827"/>
    </source>
</evidence>
<dbReference type="KEGG" id="daur:Daura_41515"/>
<dbReference type="AlphaFoldDB" id="A0A9Q9IEW0"/>
<dbReference type="InterPro" id="IPR036188">
    <property type="entry name" value="FAD/NAD-bd_sf"/>
</dbReference>
<dbReference type="Gene3D" id="3.50.50.60">
    <property type="entry name" value="FAD/NAD(P)-binding domain"/>
    <property type="match status" value="1"/>
</dbReference>
<dbReference type="RefSeq" id="WP_033356737.1">
    <property type="nucleotide sequence ID" value="NZ_CP073767.1"/>
</dbReference>
<dbReference type="EMBL" id="CP073767">
    <property type="protein sequence ID" value="UWZ53015.1"/>
    <property type="molecule type" value="Genomic_DNA"/>
</dbReference>
<dbReference type="GO" id="GO:0004497">
    <property type="term" value="F:monooxygenase activity"/>
    <property type="evidence" value="ECO:0007669"/>
    <property type="project" value="UniProtKB-KW"/>
</dbReference>
<dbReference type="GO" id="GO:0071949">
    <property type="term" value="F:FAD binding"/>
    <property type="evidence" value="ECO:0007669"/>
    <property type="project" value="InterPro"/>
</dbReference>
<evidence type="ECO:0000256" key="2">
    <source>
        <dbReference type="ARBA" id="ARBA00022630"/>
    </source>
</evidence>
<proteinExistence type="predicted"/>
<protein>
    <submittedName>
        <fullName evidence="7">FAD-dependent monooxygenase</fullName>
    </submittedName>
</protein>
<comment type="cofactor">
    <cofactor evidence="1">
        <name>FAD</name>
        <dbReference type="ChEBI" id="CHEBI:57692"/>
    </cofactor>
</comment>
<evidence type="ECO:0000256" key="4">
    <source>
        <dbReference type="ARBA" id="ARBA00023002"/>
    </source>
</evidence>